<evidence type="ECO:0000313" key="9">
    <source>
        <dbReference type="Proteomes" id="UP000279236"/>
    </source>
</evidence>
<dbReference type="PANTHER" id="PTHR15549:SF26">
    <property type="entry name" value="AXIAL BUDDING PATTERN PROTEIN 2-RELATED"/>
    <property type="match status" value="1"/>
</dbReference>
<evidence type="ECO:0000256" key="6">
    <source>
        <dbReference type="SAM" id="Phobius"/>
    </source>
</evidence>
<feature type="region of interest" description="Disordered" evidence="5">
    <location>
        <begin position="296"/>
        <end position="384"/>
    </location>
</feature>
<evidence type="ECO:0000256" key="1">
    <source>
        <dbReference type="ARBA" id="ARBA00004167"/>
    </source>
</evidence>
<proteinExistence type="predicted"/>
<keyword evidence="2 6" id="KW-0812">Transmembrane</keyword>
<evidence type="ECO:0000256" key="2">
    <source>
        <dbReference type="ARBA" id="ARBA00022692"/>
    </source>
</evidence>
<dbReference type="GeneID" id="39593687"/>
<evidence type="ECO:0008006" key="10">
    <source>
        <dbReference type="Google" id="ProtNLM"/>
    </source>
</evidence>
<feature type="region of interest" description="Disordered" evidence="5">
    <location>
        <begin position="223"/>
        <end position="256"/>
    </location>
</feature>
<organism evidence="8 9">
    <name type="scientific">Apiotrichum porosum</name>
    <dbReference type="NCBI Taxonomy" id="105984"/>
    <lineage>
        <taxon>Eukaryota</taxon>
        <taxon>Fungi</taxon>
        <taxon>Dikarya</taxon>
        <taxon>Basidiomycota</taxon>
        <taxon>Agaricomycotina</taxon>
        <taxon>Tremellomycetes</taxon>
        <taxon>Trichosporonales</taxon>
        <taxon>Trichosporonaceae</taxon>
        <taxon>Apiotrichum</taxon>
    </lineage>
</organism>
<name>A0A427XP40_9TREE</name>
<comment type="caution">
    <text evidence="8">The sequence shown here is derived from an EMBL/GenBank/DDBJ whole genome shotgun (WGS) entry which is preliminary data.</text>
</comment>
<dbReference type="Proteomes" id="UP000279236">
    <property type="component" value="Unassembled WGS sequence"/>
</dbReference>
<keyword evidence="4 6" id="KW-0472">Membrane</keyword>
<dbReference type="GO" id="GO:0016020">
    <property type="term" value="C:membrane"/>
    <property type="evidence" value="ECO:0007669"/>
    <property type="project" value="UniProtKB-SubCell"/>
</dbReference>
<evidence type="ECO:0000256" key="4">
    <source>
        <dbReference type="ARBA" id="ARBA00023136"/>
    </source>
</evidence>
<accession>A0A427XP40</accession>
<feature type="compositionally biased region" description="Polar residues" evidence="5">
    <location>
        <begin position="326"/>
        <end position="339"/>
    </location>
</feature>
<gene>
    <name evidence="8" type="ORF">EHS24_009144</name>
</gene>
<protein>
    <recommendedName>
        <fullName evidence="10">Mid2 domain-containing protein</fullName>
    </recommendedName>
</protein>
<feature type="compositionally biased region" description="Low complexity" evidence="5">
    <location>
        <begin position="226"/>
        <end position="239"/>
    </location>
</feature>
<dbReference type="EMBL" id="RSCE01000008">
    <property type="protein sequence ID" value="RSH80562.1"/>
    <property type="molecule type" value="Genomic_DNA"/>
</dbReference>
<dbReference type="AlphaFoldDB" id="A0A427XP40"/>
<keyword evidence="3 6" id="KW-1133">Transmembrane helix</keyword>
<evidence type="ECO:0000256" key="5">
    <source>
        <dbReference type="SAM" id="MobiDB-lite"/>
    </source>
</evidence>
<feature type="transmembrane region" description="Helical" evidence="6">
    <location>
        <begin position="263"/>
        <end position="284"/>
    </location>
</feature>
<feature type="compositionally biased region" description="Low complexity" evidence="5">
    <location>
        <begin position="356"/>
        <end position="372"/>
    </location>
</feature>
<evidence type="ECO:0000256" key="7">
    <source>
        <dbReference type="SAM" id="SignalP"/>
    </source>
</evidence>
<dbReference type="GO" id="GO:0071944">
    <property type="term" value="C:cell periphery"/>
    <property type="evidence" value="ECO:0007669"/>
    <property type="project" value="UniProtKB-ARBA"/>
</dbReference>
<feature type="region of interest" description="Disordered" evidence="5">
    <location>
        <begin position="410"/>
        <end position="473"/>
    </location>
</feature>
<evidence type="ECO:0000313" key="8">
    <source>
        <dbReference type="EMBL" id="RSH80562.1"/>
    </source>
</evidence>
<feature type="chain" id="PRO_5018981968" description="Mid2 domain-containing protein" evidence="7">
    <location>
        <begin position="21"/>
        <end position="473"/>
    </location>
</feature>
<dbReference type="OrthoDB" id="2591431at2759"/>
<dbReference type="STRING" id="105984.A0A427XP40"/>
<sequence length="473" mass="49582">MRHGLGFVAAALAVAQCVSAGYMFEVDKATITECGPTNISWTSGAQTPLKLMVFANYSSAGEVDIPASAINTDGSGTFSWALPYIDVVFIMSDASGWASGGASPMYKVQPAVNGDTTCTKVTASPAWTFDQTPEDGQIAQCGSMSFSWAVDSGTVYPPVQFRAVIPGGDVTTFNSTGDNKNVSFQADVPAGSSVMFGAWDAQGRHGGVSELILISKGSTSCMNDNSPTSTTSSIWPSTTASNAHSTGAGGHSTEKSSLSTGTIAGIAIGAAAGVIIVVALLLWLCCRRNIREMKENHQAKRKGRNVDLYEGGGMRYTDSPEGHTLGSFNRNDQVPQTPISPFMGGGQDFSQPPRQSTFGAGTSSSSGWDSSTYPASGSHGHLGPGSYGHSSFALSHNTADTRSLLPTKAQMAAQNPDVSRLLEDPQQPRSTAPAGGFRRHEDAGALTRADPAEEPEVEDLPPTYNPDWEQNEK</sequence>
<dbReference type="PANTHER" id="PTHR15549">
    <property type="entry name" value="PAIRED IMMUNOGLOBULIN-LIKE TYPE 2 RECEPTOR"/>
    <property type="match status" value="1"/>
</dbReference>
<feature type="signal peptide" evidence="7">
    <location>
        <begin position="1"/>
        <end position="20"/>
    </location>
</feature>
<keyword evidence="7" id="KW-0732">Signal</keyword>
<dbReference type="RefSeq" id="XP_028475509.1">
    <property type="nucleotide sequence ID" value="XM_028624437.1"/>
</dbReference>
<comment type="subcellular location">
    <subcellularLocation>
        <location evidence="1">Membrane</location>
        <topology evidence="1">Single-pass membrane protein</topology>
    </subcellularLocation>
</comment>
<keyword evidence="9" id="KW-1185">Reference proteome</keyword>
<dbReference type="InterPro" id="IPR051694">
    <property type="entry name" value="Immunoregulatory_rcpt-like"/>
</dbReference>
<evidence type="ECO:0000256" key="3">
    <source>
        <dbReference type="ARBA" id="ARBA00022989"/>
    </source>
</evidence>
<reference evidence="8 9" key="1">
    <citation type="submission" date="2018-11" db="EMBL/GenBank/DDBJ databases">
        <title>Genome sequence of Apiotrichum porosum DSM 27194.</title>
        <authorList>
            <person name="Aliyu H."/>
            <person name="Gorte O."/>
            <person name="Ochsenreither K."/>
        </authorList>
    </citation>
    <scope>NUCLEOTIDE SEQUENCE [LARGE SCALE GENOMIC DNA]</scope>
    <source>
        <strain evidence="8 9">DSM 27194</strain>
    </source>
</reference>